<dbReference type="Gene3D" id="3.40.50.12780">
    <property type="entry name" value="N-terminal domain of ligase-like"/>
    <property type="match status" value="1"/>
</dbReference>
<evidence type="ECO:0000313" key="4">
    <source>
        <dbReference type="Proteomes" id="UP000181976"/>
    </source>
</evidence>
<keyword evidence="3" id="KW-0436">Ligase</keyword>
<dbReference type="PANTHER" id="PTHR24096">
    <property type="entry name" value="LONG-CHAIN-FATTY-ACID--COA LIGASE"/>
    <property type="match status" value="1"/>
</dbReference>
<evidence type="ECO:0000259" key="2">
    <source>
        <dbReference type="Pfam" id="PF13193"/>
    </source>
</evidence>
<evidence type="ECO:0000259" key="1">
    <source>
        <dbReference type="Pfam" id="PF00501"/>
    </source>
</evidence>
<name>A0A1I1V9F7_9BACT</name>
<dbReference type="Pfam" id="PF13193">
    <property type="entry name" value="AMP-binding_C"/>
    <property type="match status" value="1"/>
</dbReference>
<feature type="domain" description="AMP-dependent synthetase/ligase" evidence="1">
    <location>
        <begin position="16"/>
        <end position="358"/>
    </location>
</feature>
<dbReference type="Proteomes" id="UP000181976">
    <property type="component" value="Unassembled WGS sequence"/>
</dbReference>
<keyword evidence="4" id="KW-1185">Reference proteome</keyword>
<dbReference type="InterPro" id="IPR025110">
    <property type="entry name" value="AMP-bd_C"/>
</dbReference>
<dbReference type="eggNOG" id="COG0318">
    <property type="taxonomic scope" value="Bacteria"/>
</dbReference>
<dbReference type="PANTHER" id="PTHR24096:SF267">
    <property type="entry name" value="MALONATE--COA LIGASE ACSF3, MITOCHONDRIAL"/>
    <property type="match status" value="1"/>
</dbReference>
<dbReference type="Gene3D" id="3.30.300.30">
    <property type="match status" value="1"/>
</dbReference>
<dbReference type="InterPro" id="IPR045851">
    <property type="entry name" value="AMP-bd_C_sf"/>
</dbReference>
<proteinExistence type="predicted"/>
<dbReference type="InterPro" id="IPR000873">
    <property type="entry name" value="AMP-dep_synth/lig_dom"/>
</dbReference>
<dbReference type="STRING" id="385682.SAMN05444380_10287"/>
<feature type="domain" description="AMP-binding enzyme C-terminal" evidence="2">
    <location>
        <begin position="408"/>
        <end position="483"/>
    </location>
</feature>
<evidence type="ECO:0000313" key="3">
    <source>
        <dbReference type="EMBL" id="SFD79617.1"/>
    </source>
</evidence>
<reference evidence="3 4" key="1">
    <citation type="submission" date="2016-10" db="EMBL/GenBank/DDBJ databases">
        <authorList>
            <person name="de Groot N.N."/>
        </authorList>
    </citation>
    <scope>NUCLEOTIDE SEQUENCE [LARGE SCALE GENOMIC DNA]</scope>
    <source>
        <strain evidence="3 4">DSM 19012</strain>
    </source>
</reference>
<dbReference type="Pfam" id="PF00501">
    <property type="entry name" value="AMP-binding"/>
    <property type="match status" value="1"/>
</dbReference>
<protein>
    <submittedName>
        <fullName evidence="3">Acyl-CoA synthetase (AMP-forming)/AMP-acid ligase II</fullName>
    </submittedName>
</protein>
<dbReference type="InParanoid" id="A0A1I1V9F7"/>
<accession>A0A1I1V9F7</accession>
<dbReference type="RefSeq" id="WP_237706146.1">
    <property type="nucleotide sequence ID" value="NZ_AFSL01000065.1"/>
</dbReference>
<dbReference type="InterPro" id="IPR042099">
    <property type="entry name" value="ANL_N_sf"/>
</dbReference>
<gene>
    <name evidence="3" type="ORF">SAMN05444380_10287</name>
</gene>
<dbReference type="GO" id="GO:0016405">
    <property type="term" value="F:CoA-ligase activity"/>
    <property type="evidence" value="ECO:0007669"/>
    <property type="project" value="TreeGrafter"/>
</dbReference>
<dbReference type="AlphaFoldDB" id="A0A1I1V9F7"/>
<organism evidence="3 4">
    <name type="scientific">Thermophagus xiamenensis</name>
    <dbReference type="NCBI Taxonomy" id="385682"/>
    <lineage>
        <taxon>Bacteria</taxon>
        <taxon>Pseudomonadati</taxon>
        <taxon>Bacteroidota</taxon>
        <taxon>Bacteroidia</taxon>
        <taxon>Marinilabiliales</taxon>
        <taxon>Marinilabiliaceae</taxon>
        <taxon>Thermophagus</taxon>
    </lineage>
</organism>
<dbReference type="EMBL" id="FONA01000002">
    <property type="protein sequence ID" value="SFD79617.1"/>
    <property type="molecule type" value="Genomic_DNA"/>
</dbReference>
<sequence length="489" mass="53856">MIKMNAVDYLFQDTANLDKILLISGKKQYSYREVSARVMQLSEWIGQNFKKGEKILLISPNNLFFVTVYLAVMKAGCVVVPLSTAIEKSNLDLVIGKTGASHAFVHSSLKITEIEGVDVLSEDSPLFDFGDEKWHGYKSGPEMDDHDCAQIIFTSGSTAVPRGVMLSHGNLVANTGSILEYLALDGDDIMLVVLPFFYCYGLSLLHTHMKVGGTLVLNNSFMFLGSVLRDLNQYRCTGFAGVPSHFQILLRKSDSFRKGHFPHLRYVTQAGGKLHNAFIQEFISLFPEIKFFVMYGQTEATARLSYLPPDKLPEKIGSVGKGIPGVTLKVVDEKGEMVASGQTGEIVAKGQNIMLGYLGDDEATRQTIQNGWLHTGDLGTIDREGYIYLSARKKEIIKVGGKRVGPKEIEEVIVSLKGVVDCAVEGYEHPELGEAIRAVVVKQSGANLTKNDIREVCARKLASYKVPADVVFKERMETSLTGKRVKGSL</sequence>
<dbReference type="SUPFAM" id="SSF56801">
    <property type="entry name" value="Acetyl-CoA synthetase-like"/>
    <property type="match status" value="1"/>
</dbReference>